<dbReference type="InterPro" id="IPR007074">
    <property type="entry name" value="LicD/FKTN/FKRP_NTP_transf"/>
</dbReference>
<dbReference type="RefSeq" id="WP_063108764.1">
    <property type="nucleotide sequence ID" value="NZ_CAXOLK010000007.1"/>
</dbReference>
<proteinExistence type="predicted"/>
<protein>
    <submittedName>
        <fullName evidence="2">LicD family protein</fullName>
    </submittedName>
</protein>
<organism evidence="2">
    <name type="scientific">Proteus mirabilis</name>
    <dbReference type="NCBI Taxonomy" id="584"/>
    <lineage>
        <taxon>Bacteria</taxon>
        <taxon>Pseudomonadati</taxon>
        <taxon>Pseudomonadota</taxon>
        <taxon>Gammaproteobacteria</taxon>
        <taxon>Enterobacterales</taxon>
        <taxon>Morganellaceae</taxon>
        <taxon>Proteus</taxon>
    </lineage>
</organism>
<sequence length="271" mass="32344">MENDLLRKAQLKMLTALIELDSICSKHNINYWIDAGTLLGAVRHKGFIPWDDDIDVCMIRKDFNKFIKVCSYELNKNNFFLQTINTDPHYKTYNIPCKLRVNNTLIIEESELKLGYYNDKSHHGLFLDVFPYDKYSKNKYKMKFIERALSLIYKIKTYSTFKKIPLHKKIIYRAMSIFISIHFLELIKKHITKKINNKSNNYFYSAGIETPFSRAQFEEQEIFPLQRLEFEGYSFLAPNNHNRYLEKMFGKNYMTPPKEKDKISHYHKISV</sequence>
<dbReference type="PANTHER" id="PTHR43404:SF2">
    <property type="entry name" value="LIPOPOLYSACCHARIDE CHOLINEPHOSPHOTRANSFERASE LICD"/>
    <property type="match status" value="1"/>
</dbReference>
<dbReference type="GO" id="GO:0009100">
    <property type="term" value="P:glycoprotein metabolic process"/>
    <property type="evidence" value="ECO:0007669"/>
    <property type="project" value="UniProtKB-ARBA"/>
</dbReference>
<feature type="domain" description="LicD/FKTN/FKRP nucleotidyltransferase" evidence="1">
    <location>
        <begin position="24"/>
        <end position="250"/>
    </location>
</feature>
<accession>A0A385JN79</accession>
<dbReference type="PANTHER" id="PTHR43404">
    <property type="entry name" value="LIPOPOLYSACCHARIDE CHOLINEPHOSPHOTRANSFERASE LICD"/>
    <property type="match status" value="1"/>
</dbReference>
<dbReference type="Pfam" id="PF04991">
    <property type="entry name" value="LicD"/>
    <property type="match status" value="1"/>
</dbReference>
<reference evidence="2" key="1">
    <citation type="journal article" date="2017" name="PLoS ONE">
        <title>Genetic diversity of the O antigens of Proteus species and the development of a suspension array for molecular serotyping.</title>
        <authorList>
            <person name="Yu X."/>
            <person name="Torzewska A."/>
            <person name="Zhang X."/>
            <person name="Yin Z."/>
            <person name="Drzewiecka D."/>
            <person name="Cao H."/>
            <person name="Liu B."/>
            <person name="Knirel Y.A."/>
            <person name="Rozalski A."/>
            <person name="Wang L."/>
        </authorList>
    </citation>
    <scope>NUCLEOTIDE SEQUENCE</scope>
    <source>
        <strain evidence="2">PrK 67/57</strain>
    </source>
</reference>
<dbReference type="InterPro" id="IPR052942">
    <property type="entry name" value="LPS_cholinephosphotransferase"/>
</dbReference>
<dbReference type="AlphaFoldDB" id="A0A385JN79"/>
<name>A0A385JN79_PROMI</name>
<dbReference type="EMBL" id="KY710713">
    <property type="protein sequence ID" value="AXY99741.1"/>
    <property type="molecule type" value="Genomic_DNA"/>
</dbReference>
<evidence type="ECO:0000313" key="2">
    <source>
        <dbReference type="EMBL" id="AXY99741.1"/>
    </source>
</evidence>
<evidence type="ECO:0000259" key="1">
    <source>
        <dbReference type="Pfam" id="PF04991"/>
    </source>
</evidence>